<evidence type="ECO:0000313" key="2">
    <source>
        <dbReference type="WBParaSite" id="L893_g23680.t1"/>
    </source>
</evidence>
<sequence>MLWLHRETKNIYKVRVKYLDYCRSDILFRMLKTIRIERPRVSTPGVESELWRECAPGFMCVCFRMKRQQCLLFIFRVEVFLFSC</sequence>
<evidence type="ECO:0000313" key="1">
    <source>
        <dbReference type="Proteomes" id="UP000095287"/>
    </source>
</evidence>
<organism evidence="1 2">
    <name type="scientific">Steinernema glaseri</name>
    <dbReference type="NCBI Taxonomy" id="37863"/>
    <lineage>
        <taxon>Eukaryota</taxon>
        <taxon>Metazoa</taxon>
        <taxon>Ecdysozoa</taxon>
        <taxon>Nematoda</taxon>
        <taxon>Chromadorea</taxon>
        <taxon>Rhabditida</taxon>
        <taxon>Tylenchina</taxon>
        <taxon>Panagrolaimomorpha</taxon>
        <taxon>Strongyloidoidea</taxon>
        <taxon>Steinernematidae</taxon>
        <taxon>Steinernema</taxon>
    </lineage>
</organism>
<dbReference type="Proteomes" id="UP000095287">
    <property type="component" value="Unplaced"/>
</dbReference>
<dbReference type="WBParaSite" id="L893_g23680.t1">
    <property type="protein sequence ID" value="L893_g23680.t1"/>
    <property type="gene ID" value="L893_g23680"/>
</dbReference>
<protein>
    <submittedName>
        <fullName evidence="2">Ovule protein</fullName>
    </submittedName>
</protein>
<dbReference type="AlphaFoldDB" id="A0A1I7Z7S1"/>
<proteinExistence type="predicted"/>
<reference evidence="2" key="1">
    <citation type="submission" date="2016-11" db="UniProtKB">
        <authorList>
            <consortium name="WormBaseParasite"/>
        </authorList>
    </citation>
    <scope>IDENTIFICATION</scope>
</reference>
<keyword evidence="1" id="KW-1185">Reference proteome</keyword>
<name>A0A1I7Z7S1_9BILA</name>
<accession>A0A1I7Z7S1</accession>